<dbReference type="NCBIfam" id="TIGR00158">
    <property type="entry name" value="L9"/>
    <property type="match status" value="1"/>
</dbReference>
<dbReference type="SUPFAM" id="SSF55653">
    <property type="entry name" value="Ribosomal protein L9 C-domain"/>
    <property type="match status" value="1"/>
</dbReference>
<dbReference type="GO" id="GO:0006412">
    <property type="term" value="P:translation"/>
    <property type="evidence" value="ECO:0007669"/>
    <property type="project" value="UniProtKB-UniRule"/>
</dbReference>
<gene>
    <name evidence="7" type="primary">rplI</name>
    <name evidence="9" type="ORF">HLY00_469</name>
</gene>
<dbReference type="GO" id="GO:0019843">
    <property type="term" value="F:rRNA binding"/>
    <property type="evidence" value="ECO:0007669"/>
    <property type="project" value="UniProtKB-UniRule"/>
</dbReference>
<keyword evidence="4 7" id="KW-0689">Ribosomal protein</keyword>
<evidence type="ECO:0000259" key="8">
    <source>
        <dbReference type="PROSITE" id="PS00651"/>
    </source>
</evidence>
<comment type="caution">
    <text evidence="9">The sequence shown here is derived from an EMBL/GenBank/DDBJ whole genome shotgun (WGS) entry which is preliminary data.</text>
</comment>
<evidence type="ECO:0000256" key="2">
    <source>
        <dbReference type="ARBA" id="ARBA00022730"/>
    </source>
</evidence>
<comment type="function">
    <text evidence="7">Binds to the 23S rRNA.</text>
</comment>
<feature type="domain" description="Ribosomal protein L9" evidence="8">
    <location>
        <begin position="13"/>
        <end position="40"/>
    </location>
</feature>
<reference evidence="9 10" key="1">
    <citation type="submission" date="2020-05" db="EMBL/GenBank/DDBJ databases">
        <title>Draft genome sequence of Mycobacterium hippocampi DL, isolated from European seabass, Dicentrarchus labrax, reared in fish farms.</title>
        <authorList>
            <person name="Stathopoulou P."/>
            <person name="Asimakis E."/>
            <person name="Tzokas K."/>
            <person name="Batargias C."/>
            <person name="Tsiamis G."/>
        </authorList>
    </citation>
    <scope>NUCLEOTIDE SEQUENCE [LARGE SCALE GENOMIC DNA]</scope>
    <source>
        <strain evidence="9 10">DL</strain>
    </source>
</reference>
<dbReference type="PROSITE" id="PS00651">
    <property type="entry name" value="RIBOSOMAL_L9"/>
    <property type="match status" value="1"/>
</dbReference>
<protein>
    <recommendedName>
        <fullName evidence="6 7">Large ribosomal subunit protein bL9</fullName>
    </recommendedName>
</protein>
<dbReference type="AlphaFoldDB" id="A0A850PGW6"/>
<dbReference type="PANTHER" id="PTHR21368">
    <property type="entry name" value="50S RIBOSOMAL PROTEIN L9"/>
    <property type="match status" value="1"/>
</dbReference>
<dbReference type="InterPro" id="IPR000244">
    <property type="entry name" value="Ribosomal_bL9"/>
</dbReference>
<dbReference type="InterPro" id="IPR036935">
    <property type="entry name" value="Ribosomal_bL9_N_sf"/>
</dbReference>
<dbReference type="Proteomes" id="UP000570517">
    <property type="component" value="Unassembled WGS sequence"/>
</dbReference>
<evidence type="ECO:0000313" key="9">
    <source>
        <dbReference type="EMBL" id="NVN49362.1"/>
    </source>
</evidence>
<dbReference type="InterPro" id="IPR020069">
    <property type="entry name" value="Ribosomal_bL9_C"/>
</dbReference>
<keyword evidence="3 7" id="KW-0694">RNA-binding</keyword>
<dbReference type="Pfam" id="PF03948">
    <property type="entry name" value="Ribosomal_L9_C"/>
    <property type="match status" value="1"/>
</dbReference>
<evidence type="ECO:0000256" key="1">
    <source>
        <dbReference type="ARBA" id="ARBA00010605"/>
    </source>
</evidence>
<dbReference type="FunFam" id="3.40.5.10:FF:000003">
    <property type="entry name" value="50S ribosomal protein L9"/>
    <property type="match status" value="1"/>
</dbReference>
<keyword evidence="2 7" id="KW-0699">rRNA-binding</keyword>
<dbReference type="InterPro" id="IPR020070">
    <property type="entry name" value="Ribosomal_bL9_N"/>
</dbReference>
<keyword evidence="5 7" id="KW-0687">Ribonucleoprotein</keyword>
<dbReference type="Gene3D" id="3.10.430.100">
    <property type="entry name" value="Ribosomal protein L9, C-terminal domain"/>
    <property type="match status" value="1"/>
</dbReference>
<dbReference type="SUPFAM" id="SSF55658">
    <property type="entry name" value="L9 N-domain-like"/>
    <property type="match status" value="1"/>
</dbReference>
<dbReference type="RefSeq" id="WP_178357740.1">
    <property type="nucleotide sequence ID" value="NZ_JABFYL010000014.1"/>
</dbReference>
<keyword evidence="10" id="KW-1185">Reference proteome</keyword>
<dbReference type="HAMAP" id="MF_00503">
    <property type="entry name" value="Ribosomal_bL9"/>
    <property type="match status" value="1"/>
</dbReference>
<evidence type="ECO:0000256" key="4">
    <source>
        <dbReference type="ARBA" id="ARBA00022980"/>
    </source>
</evidence>
<dbReference type="Pfam" id="PF01281">
    <property type="entry name" value="Ribosomal_L9_N"/>
    <property type="match status" value="1"/>
</dbReference>
<organism evidence="9 10">
    <name type="scientific">Mycolicibacterium hippocampi</name>
    <dbReference type="NCBI Taxonomy" id="659824"/>
    <lineage>
        <taxon>Bacteria</taxon>
        <taxon>Bacillati</taxon>
        <taxon>Actinomycetota</taxon>
        <taxon>Actinomycetes</taxon>
        <taxon>Mycobacteriales</taxon>
        <taxon>Mycobacteriaceae</taxon>
        <taxon>Mycolicibacterium</taxon>
    </lineage>
</organism>
<proteinExistence type="inferred from homology"/>
<dbReference type="Gene3D" id="3.40.5.10">
    <property type="entry name" value="Ribosomal protein L9, N-terminal domain"/>
    <property type="match status" value="1"/>
</dbReference>
<dbReference type="GO" id="GO:1990904">
    <property type="term" value="C:ribonucleoprotein complex"/>
    <property type="evidence" value="ECO:0007669"/>
    <property type="project" value="UniProtKB-KW"/>
</dbReference>
<dbReference type="InterPro" id="IPR036791">
    <property type="entry name" value="Ribosomal_bL9_C_sf"/>
</dbReference>
<evidence type="ECO:0000313" key="10">
    <source>
        <dbReference type="Proteomes" id="UP000570517"/>
    </source>
</evidence>
<evidence type="ECO:0000256" key="5">
    <source>
        <dbReference type="ARBA" id="ARBA00023274"/>
    </source>
</evidence>
<evidence type="ECO:0000256" key="3">
    <source>
        <dbReference type="ARBA" id="ARBA00022884"/>
    </source>
</evidence>
<dbReference type="GO" id="GO:0003735">
    <property type="term" value="F:structural constituent of ribosome"/>
    <property type="evidence" value="ECO:0007669"/>
    <property type="project" value="InterPro"/>
</dbReference>
<accession>A0A850PGW6</accession>
<name>A0A850PGW6_9MYCO</name>
<dbReference type="GO" id="GO:0005840">
    <property type="term" value="C:ribosome"/>
    <property type="evidence" value="ECO:0007669"/>
    <property type="project" value="UniProtKB-KW"/>
</dbReference>
<evidence type="ECO:0000256" key="7">
    <source>
        <dbReference type="HAMAP-Rule" id="MF_00503"/>
    </source>
</evidence>
<sequence>MKLILTTEVENLGAPGDAVEVKDGYGRNYLLPRGMAIVATRGAERQAEEIRRAQELKSVKSLEHANELKQALEDLGAVELSVKTASDSGKLFGSVTAADVVGAIKKAGGPNLDKRTVSLPKAHIKATGTHAVEVRLHPSVGAEVSLNVVAR</sequence>
<dbReference type="InterPro" id="IPR009027">
    <property type="entry name" value="Ribosomal_bL9/RNase_H1_N"/>
</dbReference>
<dbReference type="InterPro" id="IPR020594">
    <property type="entry name" value="Ribosomal_bL9_bac/chp"/>
</dbReference>
<comment type="similarity">
    <text evidence="1 7">Belongs to the bacterial ribosomal protein bL9 family.</text>
</comment>
<dbReference type="EMBL" id="JABFYL010000014">
    <property type="protein sequence ID" value="NVN49362.1"/>
    <property type="molecule type" value="Genomic_DNA"/>
</dbReference>
<evidence type="ECO:0000256" key="6">
    <source>
        <dbReference type="ARBA" id="ARBA00035292"/>
    </source>
</evidence>